<dbReference type="AlphaFoldDB" id="V5FZS5"/>
<dbReference type="Pfam" id="PF26634">
    <property type="entry name" value="DUF8207"/>
    <property type="match status" value="1"/>
</dbReference>
<evidence type="ECO:0000259" key="1">
    <source>
        <dbReference type="Pfam" id="PF26634"/>
    </source>
</evidence>
<name>V5FZS5_ANOGL</name>
<dbReference type="PANTHER" id="PTHR35374">
    <property type="entry name" value="CYCLIN-DEPENDENT KINASE 11A-LIKE"/>
    <property type="match status" value="1"/>
</dbReference>
<dbReference type="EMBL" id="GALX01005271">
    <property type="protein sequence ID" value="JAB63195.1"/>
    <property type="molecule type" value="Transcribed_RNA"/>
</dbReference>
<protein>
    <recommendedName>
        <fullName evidence="1">DUF8207 domain-containing protein</fullName>
    </recommendedName>
</protein>
<proteinExistence type="predicted"/>
<sequence length="297" mass="33705">HVENQMALEKIYEPLTKPLKTISEATQETNRKFQSTQQYLPTPPKKTIAYSATMTKTPKFEAAQSIIETPAFMETPPSYVVTPSSSRASTTSVEKLPHIVSNYIDGIKAGESGFDTKYGVRIDIDTGKLAMGNSEVRFQGKNIAFWRNNKKLGTYKGNSQLYDLLFLKFPPDVGSEGYGITDENKKIFGDILTITNAAYKNYDITSGYNYSKTKKYIDIIKPLLQSRMTTRSMKGSGIMPTKKIYSEKKVDYIYWNKLKELIDRLRLLWSSKMAGHSGHENEILAIIEEIREQGIIY</sequence>
<accession>V5FZS5</accession>
<feature type="domain" description="DUF8207" evidence="1">
    <location>
        <begin position="114"/>
        <end position="224"/>
    </location>
</feature>
<reference evidence="2" key="1">
    <citation type="submission" date="2013-07" db="EMBL/GenBank/DDBJ databases">
        <title>Midgut Transcriptome Profiling of Anoplphora glabripennis, a Lignocellulose Degrading, Wood-Boring Cerambycid.</title>
        <authorList>
            <person name="Scully E.D."/>
            <person name="Hoover K."/>
            <person name="Carlson J.E."/>
            <person name="Tien M."/>
            <person name="Geib S.M."/>
        </authorList>
    </citation>
    <scope>NUCLEOTIDE SEQUENCE</scope>
</reference>
<dbReference type="InterPro" id="IPR058520">
    <property type="entry name" value="DUF8207"/>
</dbReference>
<feature type="non-terminal residue" evidence="2">
    <location>
        <position position="1"/>
    </location>
</feature>
<organism evidence="2">
    <name type="scientific">Anoplophora glabripennis</name>
    <name type="common">Asian longhorn beetle</name>
    <name type="synonym">Anoplophora nobilis</name>
    <dbReference type="NCBI Taxonomy" id="217634"/>
    <lineage>
        <taxon>Eukaryota</taxon>
        <taxon>Metazoa</taxon>
        <taxon>Ecdysozoa</taxon>
        <taxon>Arthropoda</taxon>
        <taxon>Hexapoda</taxon>
        <taxon>Insecta</taxon>
        <taxon>Pterygota</taxon>
        <taxon>Neoptera</taxon>
        <taxon>Endopterygota</taxon>
        <taxon>Coleoptera</taxon>
        <taxon>Polyphaga</taxon>
        <taxon>Cucujiformia</taxon>
        <taxon>Chrysomeloidea</taxon>
        <taxon>Cerambycidae</taxon>
        <taxon>Lamiinae</taxon>
        <taxon>Lamiini</taxon>
        <taxon>Anoplophora</taxon>
    </lineage>
</organism>
<evidence type="ECO:0000313" key="2">
    <source>
        <dbReference type="EMBL" id="JAB63195.1"/>
    </source>
</evidence>
<dbReference type="PANTHER" id="PTHR35374:SF1">
    <property type="entry name" value="PROTEIN KINASE DOMAIN-CONTAINING PROTEIN"/>
    <property type="match status" value="1"/>
</dbReference>